<dbReference type="GO" id="GO:0005737">
    <property type="term" value="C:cytoplasm"/>
    <property type="evidence" value="ECO:0007669"/>
    <property type="project" value="InterPro"/>
</dbReference>
<feature type="repeat" description="ARM" evidence="6">
    <location>
        <begin position="133"/>
        <end position="160"/>
    </location>
</feature>
<evidence type="ECO:0000256" key="2">
    <source>
        <dbReference type="ARBA" id="ARBA00022448"/>
    </source>
</evidence>
<dbReference type="InterPro" id="IPR016024">
    <property type="entry name" value="ARM-type_fold"/>
</dbReference>
<dbReference type="EMBL" id="BMAO01012866">
    <property type="protein sequence ID" value="GFQ84463.1"/>
    <property type="molecule type" value="Genomic_DNA"/>
</dbReference>
<dbReference type="PROSITE" id="PS50176">
    <property type="entry name" value="ARM_REPEAT"/>
    <property type="match status" value="2"/>
</dbReference>
<dbReference type="InterPro" id="IPR032413">
    <property type="entry name" value="Arm_3"/>
</dbReference>
<dbReference type="PANTHER" id="PTHR23316">
    <property type="entry name" value="IMPORTIN ALPHA"/>
    <property type="match status" value="1"/>
</dbReference>
<dbReference type="Gene3D" id="1.25.10.10">
    <property type="entry name" value="Leucine-rich Repeat Variant"/>
    <property type="match status" value="1"/>
</dbReference>
<evidence type="ECO:0000256" key="6">
    <source>
        <dbReference type="PROSITE-ProRule" id="PRU00259"/>
    </source>
</evidence>
<dbReference type="InterPro" id="IPR002652">
    <property type="entry name" value="Importin-a_IBB"/>
</dbReference>
<dbReference type="Proteomes" id="UP000887116">
    <property type="component" value="Unassembled WGS sequence"/>
</dbReference>
<evidence type="ECO:0000256" key="7">
    <source>
        <dbReference type="SAM" id="MobiDB-lite"/>
    </source>
</evidence>
<name>A0A8X6GKL9_TRICU</name>
<comment type="caution">
    <text evidence="9">The sequence shown here is derived from an EMBL/GenBank/DDBJ whole genome shotgun (WGS) entry which is preliminary data.</text>
</comment>
<feature type="repeat" description="ARM" evidence="6">
    <location>
        <begin position="90"/>
        <end position="133"/>
    </location>
</feature>
<evidence type="ECO:0000256" key="5">
    <source>
        <dbReference type="PIRNR" id="PIRNR005673"/>
    </source>
</evidence>
<gene>
    <name evidence="9" type="primary">Kpna4</name>
    <name evidence="9" type="ORF">TNCT_189001</name>
</gene>
<dbReference type="Pfam" id="PF01749">
    <property type="entry name" value="IBB"/>
    <property type="match status" value="1"/>
</dbReference>
<keyword evidence="2 5" id="KW-0813">Transport</keyword>
<dbReference type="InterPro" id="IPR011989">
    <property type="entry name" value="ARM-like"/>
</dbReference>
<evidence type="ECO:0000256" key="4">
    <source>
        <dbReference type="ARBA" id="ARBA00022927"/>
    </source>
</evidence>
<accession>A0A8X6GKL9</accession>
<dbReference type="AlphaFoldDB" id="A0A8X6GKL9"/>
<dbReference type="InterPro" id="IPR024931">
    <property type="entry name" value="Importin_alpha"/>
</dbReference>
<protein>
    <recommendedName>
        <fullName evidence="5">Importin subunit alpha</fullName>
    </recommendedName>
</protein>
<evidence type="ECO:0000256" key="3">
    <source>
        <dbReference type="ARBA" id="ARBA00022737"/>
    </source>
</evidence>
<evidence type="ECO:0000259" key="8">
    <source>
        <dbReference type="Pfam" id="PF01749"/>
    </source>
</evidence>
<organism evidence="9 10">
    <name type="scientific">Trichonephila clavata</name>
    <name type="common">Joro spider</name>
    <name type="synonym">Nephila clavata</name>
    <dbReference type="NCBI Taxonomy" id="2740835"/>
    <lineage>
        <taxon>Eukaryota</taxon>
        <taxon>Metazoa</taxon>
        <taxon>Ecdysozoa</taxon>
        <taxon>Arthropoda</taxon>
        <taxon>Chelicerata</taxon>
        <taxon>Arachnida</taxon>
        <taxon>Araneae</taxon>
        <taxon>Araneomorphae</taxon>
        <taxon>Entelegynae</taxon>
        <taxon>Araneoidea</taxon>
        <taxon>Nephilidae</taxon>
        <taxon>Trichonephila</taxon>
    </lineage>
</organism>
<sequence>MRRRQNEVTFELRNSKRERDESLLKQRNVPQAESTEEKDIDKTVGHTSLESIVTNASSLEPDVQLSAIQGARKLLSSDRNPPIDDLIQSGILPILVHCLRRHDNPSLQFEAAWALTNIASGTSLQTTAVVNTGAVPLFLELLKSPHQNVCEQAVWALGNIIGDGPDFRDYVIKLGVVAPLLSFIKPEIPLPFLRNVTWVIVNLCRNKDPPPPVETIKELLPALCMLIHHSDVNILVDTVWALSYLTDGGNDQIQMVIDSLVVPQLVPLLSHKEVKVQTAALRAVGNIVTGTDEQTQVVLNCDALSHFPALLNHSKEKINKEAVWFLSNITAGNQQQVQAVIDAGLIPMIIHHLNKGEFQTQKEAAWAISNLTISGTKAQVAYLVSQKVIPPLCNLLTVRDPQVIQVVLDGISNVLKLAGSQFFTIANEIEECGGLFKIEALQNHENEEIYKLAYEIIDQYFSDDQADEDLTLMPQSSDQGYQFDPNAAIPTDGFKF</sequence>
<feature type="region of interest" description="Disordered" evidence="7">
    <location>
        <begin position="1"/>
        <end position="43"/>
    </location>
</feature>
<dbReference type="OrthoDB" id="29145at2759"/>
<dbReference type="Pfam" id="PF00514">
    <property type="entry name" value="Arm"/>
    <property type="match status" value="7"/>
</dbReference>
<feature type="compositionally biased region" description="Basic and acidic residues" evidence="7">
    <location>
        <begin position="13"/>
        <end position="24"/>
    </location>
</feature>
<dbReference type="InterPro" id="IPR000225">
    <property type="entry name" value="Armadillo"/>
</dbReference>
<evidence type="ECO:0000256" key="1">
    <source>
        <dbReference type="ARBA" id="ARBA00010394"/>
    </source>
</evidence>
<dbReference type="FunFam" id="1.25.10.10:FF:000009">
    <property type="entry name" value="Importin subunit alpha"/>
    <property type="match status" value="1"/>
</dbReference>
<keyword evidence="3" id="KW-0677">Repeat</keyword>
<dbReference type="Pfam" id="PF16186">
    <property type="entry name" value="Arm_3"/>
    <property type="match status" value="1"/>
</dbReference>
<dbReference type="SUPFAM" id="SSF48371">
    <property type="entry name" value="ARM repeat"/>
    <property type="match status" value="1"/>
</dbReference>
<feature type="domain" description="IBB" evidence="8">
    <location>
        <begin position="1"/>
        <end position="69"/>
    </location>
</feature>
<reference evidence="9" key="1">
    <citation type="submission" date="2020-07" db="EMBL/GenBank/DDBJ databases">
        <title>Multicomponent nature underlies the extraordinary mechanical properties of spider dragline silk.</title>
        <authorList>
            <person name="Kono N."/>
            <person name="Nakamura H."/>
            <person name="Mori M."/>
            <person name="Yoshida Y."/>
            <person name="Ohtoshi R."/>
            <person name="Malay A.D."/>
            <person name="Moran D.A.P."/>
            <person name="Tomita M."/>
            <person name="Numata K."/>
            <person name="Arakawa K."/>
        </authorList>
    </citation>
    <scope>NUCLEOTIDE SEQUENCE</scope>
</reference>
<evidence type="ECO:0000313" key="9">
    <source>
        <dbReference type="EMBL" id="GFQ84463.1"/>
    </source>
</evidence>
<keyword evidence="10" id="KW-1185">Reference proteome</keyword>
<evidence type="ECO:0000313" key="10">
    <source>
        <dbReference type="Proteomes" id="UP000887116"/>
    </source>
</evidence>
<dbReference type="GO" id="GO:0006607">
    <property type="term" value="P:NLS-bearing protein import into nucleus"/>
    <property type="evidence" value="ECO:0007669"/>
    <property type="project" value="UniProtKB-ARBA"/>
</dbReference>
<keyword evidence="4 5" id="KW-0653">Protein transport</keyword>
<dbReference type="PIRSF" id="PIRSF005673">
    <property type="entry name" value="Importin_alpha"/>
    <property type="match status" value="1"/>
</dbReference>
<comment type="similarity">
    <text evidence="1 5">Belongs to the importin alpha family.</text>
</comment>
<dbReference type="GO" id="GO:0061608">
    <property type="term" value="F:nuclear import signal receptor activity"/>
    <property type="evidence" value="ECO:0007669"/>
    <property type="project" value="InterPro"/>
</dbReference>
<proteinExistence type="inferred from homology"/>
<dbReference type="SMART" id="SM00185">
    <property type="entry name" value="ARM"/>
    <property type="match status" value="8"/>
</dbReference>
<dbReference type="GO" id="GO:0005634">
    <property type="term" value="C:nucleus"/>
    <property type="evidence" value="ECO:0007669"/>
    <property type="project" value="UniProtKB-ARBA"/>
</dbReference>